<dbReference type="AlphaFoldDB" id="A0A2S6IFZ1"/>
<dbReference type="RefSeq" id="WP_104516563.1">
    <property type="nucleotide sequence ID" value="NZ_PTJE01000008.1"/>
</dbReference>
<dbReference type="Proteomes" id="UP000239002">
    <property type="component" value="Unassembled WGS sequence"/>
</dbReference>
<comment type="caution">
    <text evidence="2">The sequence shown here is derived from an EMBL/GenBank/DDBJ whole genome shotgun (WGS) entry which is preliminary data.</text>
</comment>
<keyword evidence="1" id="KW-1133">Transmembrane helix</keyword>
<keyword evidence="3" id="KW-1185">Reference proteome</keyword>
<accession>A0A2S6IFZ1</accession>
<feature type="transmembrane region" description="Helical" evidence="1">
    <location>
        <begin position="7"/>
        <end position="27"/>
    </location>
</feature>
<dbReference type="EMBL" id="PTJE01000008">
    <property type="protein sequence ID" value="PPK93070.1"/>
    <property type="molecule type" value="Genomic_DNA"/>
</dbReference>
<proteinExistence type="predicted"/>
<evidence type="ECO:0000256" key="1">
    <source>
        <dbReference type="SAM" id="Phobius"/>
    </source>
</evidence>
<name>A0A2S6IFZ1_9FLAO</name>
<keyword evidence="1" id="KW-0812">Transmembrane</keyword>
<protein>
    <submittedName>
        <fullName evidence="2">Uncharacterized protein</fullName>
    </submittedName>
</protein>
<sequence length="166" mass="19312">MKTKKIINIILMIIVMLIWSTLGYRFFYSSNEVLPVQFPTVEFESKESFRFEIRGRDIVLSDKDAFGKYKTPNKHIRDKPTIPLKKKPKVSVIEDNPNRISFHGSLTDQNGKKIYIIKLNGQIKRMSIGQKIGNVTIIKPIENGIQILDRKEKREVFEILPDHGNR</sequence>
<organism evidence="2 3">
    <name type="scientific">Nonlabens xylanidelens</name>
    <dbReference type="NCBI Taxonomy" id="191564"/>
    <lineage>
        <taxon>Bacteria</taxon>
        <taxon>Pseudomonadati</taxon>
        <taxon>Bacteroidota</taxon>
        <taxon>Flavobacteriia</taxon>
        <taxon>Flavobacteriales</taxon>
        <taxon>Flavobacteriaceae</taxon>
        <taxon>Nonlabens</taxon>
    </lineage>
</organism>
<evidence type="ECO:0000313" key="2">
    <source>
        <dbReference type="EMBL" id="PPK93070.1"/>
    </source>
</evidence>
<keyword evidence="1" id="KW-0472">Membrane</keyword>
<gene>
    <name evidence="2" type="ORF">LY01_02775</name>
</gene>
<evidence type="ECO:0000313" key="3">
    <source>
        <dbReference type="Proteomes" id="UP000239002"/>
    </source>
</evidence>
<reference evidence="2 3" key="1">
    <citation type="submission" date="2018-02" db="EMBL/GenBank/DDBJ databases">
        <title>Genomic Encyclopedia of Archaeal and Bacterial Type Strains, Phase II (KMG-II): from individual species to whole genera.</title>
        <authorList>
            <person name="Goeker M."/>
        </authorList>
    </citation>
    <scope>NUCLEOTIDE SEQUENCE [LARGE SCALE GENOMIC DNA]</scope>
    <source>
        <strain evidence="2 3">DSM 16809</strain>
    </source>
</reference>